<dbReference type="RefSeq" id="WP_133476385.1">
    <property type="nucleotide sequence ID" value="NZ_JBETVU010000013.1"/>
</dbReference>
<comment type="caution">
    <text evidence="2">The sequence shown here is derived from an EMBL/GenBank/DDBJ whole genome shotgun (WGS) entry which is preliminary data.</text>
</comment>
<protein>
    <submittedName>
        <fullName evidence="2">Uncharacterized protein</fullName>
    </submittedName>
</protein>
<feature type="transmembrane region" description="Helical" evidence="1">
    <location>
        <begin position="45"/>
        <end position="64"/>
    </location>
</feature>
<dbReference type="Proteomes" id="UP001434419">
    <property type="component" value="Unassembled WGS sequence"/>
</dbReference>
<gene>
    <name evidence="2" type="ORF">ABVC42_14130</name>
</gene>
<keyword evidence="1" id="KW-0812">Transmembrane</keyword>
<evidence type="ECO:0000313" key="3">
    <source>
        <dbReference type="Proteomes" id="UP001434419"/>
    </source>
</evidence>
<keyword evidence="1" id="KW-0472">Membrane</keyword>
<evidence type="ECO:0000313" key="2">
    <source>
        <dbReference type="EMBL" id="MES5150970.1"/>
    </source>
</evidence>
<keyword evidence="3" id="KW-1185">Reference proteome</keyword>
<name>A0ABV2BCJ0_9LACO</name>
<sequence length="279" mass="33103">MENKDEELDNEKESTRSSSRKYSNFLYELFNYNSYHSYKRNLRRLEISFIFLFIVGTIACFIPNKLGNTIITLVFICLILYSFLYTWIMMKSRRVRLESQEIMKKLQLEGNAVVRSWILYDGAYTEDDFVSIEVAFSGDKGVINNLTHLVKGDQTTLPPTQEDIQHLKNLLFNLYSNNQRDWLIYGTLNDNLVRLLEKNDIIVQEMDRRYRTKPSRLDYAVASGRATAALWNFPHSWNVYALGLDIEKYRDSLIHEQDKIERKRIRDTRNQVRKIKNKK</sequence>
<dbReference type="EMBL" id="JBETVU010000013">
    <property type="protein sequence ID" value="MES5150970.1"/>
    <property type="molecule type" value="Genomic_DNA"/>
</dbReference>
<keyword evidence="1" id="KW-1133">Transmembrane helix</keyword>
<feature type="transmembrane region" description="Helical" evidence="1">
    <location>
        <begin position="70"/>
        <end position="88"/>
    </location>
</feature>
<reference evidence="2" key="1">
    <citation type="submission" date="2024-06" db="EMBL/GenBank/DDBJ databases">
        <title>Vaginal Lactobacillus fatty acid response mechanisms reveal a metabolite-targeted strategy for bacterial vaginosis treatment.</title>
        <authorList>
            <person name="Zhu M."/>
            <person name="Blainey P.C."/>
            <person name="Bloom S.M."/>
            <person name="Kwon D.S."/>
        </authorList>
    </citation>
    <scope>NUCLEOTIDE SEQUENCE</scope>
    <source>
        <strain evidence="2">194_F1_1</strain>
    </source>
</reference>
<accession>A0ABV2BCJ0</accession>
<proteinExistence type="predicted"/>
<evidence type="ECO:0000256" key="1">
    <source>
        <dbReference type="SAM" id="Phobius"/>
    </source>
</evidence>
<organism evidence="2 3">
    <name type="scientific">Lactobacillus crispatus</name>
    <dbReference type="NCBI Taxonomy" id="47770"/>
    <lineage>
        <taxon>Bacteria</taxon>
        <taxon>Bacillati</taxon>
        <taxon>Bacillota</taxon>
        <taxon>Bacilli</taxon>
        <taxon>Lactobacillales</taxon>
        <taxon>Lactobacillaceae</taxon>
        <taxon>Lactobacillus</taxon>
    </lineage>
</organism>